<name>A0ABY2B0G2_9FLAO</name>
<keyword evidence="2" id="KW-1185">Reference proteome</keyword>
<dbReference type="Proteomes" id="UP000295270">
    <property type="component" value="Unassembled WGS sequence"/>
</dbReference>
<organism evidence="1 2">
    <name type="scientific">Flavobacterium circumlabens</name>
    <dbReference type="NCBI Taxonomy" id="2133765"/>
    <lineage>
        <taxon>Bacteria</taxon>
        <taxon>Pseudomonadati</taxon>
        <taxon>Bacteroidota</taxon>
        <taxon>Flavobacteriia</taxon>
        <taxon>Flavobacteriales</taxon>
        <taxon>Flavobacteriaceae</taxon>
        <taxon>Flavobacterium</taxon>
    </lineage>
</organism>
<sequence length="36" mass="3932">MVQGFGRLSGSTAILIILKGYNDAKLNVFYKTLSIV</sequence>
<reference evidence="1 2" key="1">
    <citation type="journal article" date="2015" name="Stand. Genomic Sci.">
        <title>Genomic Encyclopedia of Bacterial and Archaeal Type Strains, Phase III: the genomes of soil and plant-associated and newly described type strains.</title>
        <authorList>
            <person name="Whitman W.B."/>
            <person name="Woyke T."/>
            <person name="Klenk H.P."/>
            <person name="Zhou Y."/>
            <person name="Lilburn T.G."/>
            <person name="Beck B.J."/>
            <person name="De Vos P."/>
            <person name="Vandamme P."/>
            <person name="Eisen J.A."/>
            <person name="Garrity G."/>
            <person name="Hugenholtz P."/>
            <person name="Kyrpides N.C."/>
        </authorList>
    </citation>
    <scope>NUCLEOTIDE SEQUENCE [LARGE SCALE GENOMIC DNA]</scope>
    <source>
        <strain evidence="1 2">P5626</strain>
    </source>
</reference>
<accession>A0ABY2B0G2</accession>
<gene>
    <name evidence="1" type="ORF">EV142_104124</name>
</gene>
<dbReference type="EMBL" id="SLWA01000004">
    <property type="protein sequence ID" value="TCN57466.1"/>
    <property type="molecule type" value="Genomic_DNA"/>
</dbReference>
<proteinExistence type="predicted"/>
<evidence type="ECO:0000313" key="2">
    <source>
        <dbReference type="Proteomes" id="UP000295270"/>
    </source>
</evidence>
<comment type="caution">
    <text evidence="1">The sequence shown here is derived from an EMBL/GenBank/DDBJ whole genome shotgun (WGS) entry which is preliminary data.</text>
</comment>
<protein>
    <submittedName>
        <fullName evidence="1">Uncharacterized protein</fullName>
    </submittedName>
</protein>
<evidence type="ECO:0000313" key="1">
    <source>
        <dbReference type="EMBL" id="TCN57466.1"/>
    </source>
</evidence>